<dbReference type="PROSITE" id="PS50949">
    <property type="entry name" value="HTH_GNTR"/>
    <property type="match status" value="1"/>
</dbReference>
<dbReference type="Proteomes" id="UP001060164">
    <property type="component" value="Chromosome"/>
</dbReference>
<dbReference type="PANTHER" id="PTHR43537:SF5">
    <property type="entry name" value="UXU OPERON TRANSCRIPTIONAL REGULATOR"/>
    <property type="match status" value="1"/>
</dbReference>
<accession>A0ABY5VJ94</accession>
<dbReference type="SUPFAM" id="SSF48008">
    <property type="entry name" value="GntR ligand-binding domain-like"/>
    <property type="match status" value="1"/>
</dbReference>
<dbReference type="CDD" id="cd07377">
    <property type="entry name" value="WHTH_GntR"/>
    <property type="match status" value="1"/>
</dbReference>
<organism evidence="5 6">
    <name type="scientific">Ruminococcus gauvreauii</name>
    <dbReference type="NCBI Taxonomy" id="438033"/>
    <lineage>
        <taxon>Bacteria</taxon>
        <taxon>Bacillati</taxon>
        <taxon>Bacillota</taxon>
        <taxon>Clostridia</taxon>
        <taxon>Eubacteriales</taxon>
        <taxon>Oscillospiraceae</taxon>
        <taxon>Ruminococcus</taxon>
    </lineage>
</organism>
<dbReference type="InterPro" id="IPR011711">
    <property type="entry name" value="GntR_C"/>
</dbReference>
<dbReference type="InterPro" id="IPR036390">
    <property type="entry name" value="WH_DNA-bd_sf"/>
</dbReference>
<dbReference type="SMART" id="SM00345">
    <property type="entry name" value="HTH_GNTR"/>
    <property type="match status" value="1"/>
</dbReference>
<protein>
    <submittedName>
        <fullName evidence="5">GntR family transcriptional regulator</fullName>
    </submittedName>
</protein>
<dbReference type="Pfam" id="PF00392">
    <property type="entry name" value="GntR"/>
    <property type="match status" value="1"/>
</dbReference>
<evidence type="ECO:0000256" key="1">
    <source>
        <dbReference type="ARBA" id="ARBA00023015"/>
    </source>
</evidence>
<dbReference type="Gene3D" id="1.10.10.10">
    <property type="entry name" value="Winged helix-like DNA-binding domain superfamily/Winged helix DNA-binding domain"/>
    <property type="match status" value="1"/>
</dbReference>
<evidence type="ECO:0000259" key="4">
    <source>
        <dbReference type="PROSITE" id="PS50949"/>
    </source>
</evidence>
<keyword evidence="3" id="KW-0804">Transcription</keyword>
<keyword evidence="2" id="KW-0238">DNA-binding</keyword>
<dbReference type="SUPFAM" id="SSF46785">
    <property type="entry name" value="Winged helix' DNA-binding domain"/>
    <property type="match status" value="1"/>
</dbReference>
<dbReference type="RefSeq" id="WP_028529488.1">
    <property type="nucleotide sequence ID" value="NZ_CABLBR010000026.1"/>
</dbReference>
<dbReference type="Pfam" id="PF07729">
    <property type="entry name" value="FCD"/>
    <property type="match status" value="1"/>
</dbReference>
<dbReference type="InterPro" id="IPR000524">
    <property type="entry name" value="Tscrpt_reg_HTH_GntR"/>
</dbReference>
<proteinExistence type="predicted"/>
<feature type="domain" description="HTH gntR-type" evidence="4">
    <location>
        <begin position="14"/>
        <end position="82"/>
    </location>
</feature>
<keyword evidence="1" id="KW-0805">Transcription regulation</keyword>
<sequence length="242" mass="28021">MEKNTVQIGPVSKDLLYIKVADAIFDYAKANELQAGDKLPSERELAKMFQTGRNSVREAMRVLENRGMIEVKTGLGTFLKEPPEENSSVQLKLMKKNLFELQELKVTLEHMAVRKAIQLENRKGKQELLRLAQEMMALYEQDRYDDDLDHEFHMKLMELAENQTVAQIVNSLRIGIFQDYWNELEYDPYHWVRTVPDHLTLANAIMDRDEEKAITAIDAIDGASTAVMKQAGMRRRSEFEKK</sequence>
<reference evidence="5" key="1">
    <citation type="journal article" date="2022" name="Cell">
        <title>Design, construction, and in vivo augmentation of a complex gut microbiome.</title>
        <authorList>
            <person name="Cheng A.G."/>
            <person name="Ho P.Y."/>
            <person name="Aranda-Diaz A."/>
            <person name="Jain S."/>
            <person name="Yu F.B."/>
            <person name="Meng X."/>
            <person name="Wang M."/>
            <person name="Iakiviak M."/>
            <person name="Nagashima K."/>
            <person name="Zhao A."/>
            <person name="Murugkar P."/>
            <person name="Patil A."/>
            <person name="Atabakhsh K."/>
            <person name="Weakley A."/>
            <person name="Yan J."/>
            <person name="Brumbaugh A.R."/>
            <person name="Higginbottom S."/>
            <person name="Dimas A."/>
            <person name="Shiver A.L."/>
            <person name="Deutschbauer A."/>
            <person name="Neff N."/>
            <person name="Sonnenburg J.L."/>
            <person name="Huang K.C."/>
            <person name="Fischbach M.A."/>
        </authorList>
    </citation>
    <scope>NUCLEOTIDE SEQUENCE</scope>
    <source>
        <strain evidence="5">DSM 19829</strain>
    </source>
</reference>
<dbReference type="InterPro" id="IPR036388">
    <property type="entry name" value="WH-like_DNA-bd_sf"/>
</dbReference>
<dbReference type="EMBL" id="CP102290">
    <property type="protein sequence ID" value="UWP60113.1"/>
    <property type="molecule type" value="Genomic_DNA"/>
</dbReference>
<gene>
    <name evidence="5" type="ORF">NQ502_03375</name>
</gene>
<evidence type="ECO:0000313" key="5">
    <source>
        <dbReference type="EMBL" id="UWP60113.1"/>
    </source>
</evidence>
<dbReference type="SMART" id="SM00895">
    <property type="entry name" value="FCD"/>
    <property type="match status" value="1"/>
</dbReference>
<dbReference type="Gene3D" id="1.20.120.530">
    <property type="entry name" value="GntR ligand-binding domain-like"/>
    <property type="match status" value="1"/>
</dbReference>
<dbReference type="PRINTS" id="PR00035">
    <property type="entry name" value="HTHGNTR"/>
</dbReference>
<dbReference type="PANTHER" id="PTHR43537">
    <property type="entry name" value="TRANSCRIPTIONAL REGULATOR, GNTR FAMILY"/>
    <property type="match status" value="1"/>
</dbReference>
<dbReference type="InterPro" id="IPR008920">
    <property type="entry name" value="TF_FadR/GntR_C"/>
</dbReference>
<keyword evidence="6" id="KW-1185">Reference proteome</keyword>
<evidence type="ECO:0000256" key="2">
    <source>
        <dbReference type="ARBA" id="ARBA00023125"/>
    </source>
</evidence>
<evidence type="ECO:0000313" key="6">
    <source>
        <dbReference type="Proteomes" id="UP001060164"/>
    </source>
</evidence>
<evidence type="ECO:0000256" key="3">
    <source>
        <dbReference type="ARBA" id="ARBA00023163"/>
    </source>
</evidence>
<name>A0ABY5VJ94_9FIRM</name>